<evidence type="ECO:0000313" key="1">
    <source>
        <dbReference type="EMBL" id="KAJ9050167.1"/>
    </source>
</evidence>
<organism evidence="1 2">
    <name type="scientific">Entomophthora muscae</name>
    <dbReference type="NCBI Taxonomy" id="34485"/>
    <lineage>
        <taxon>Eukaryota</taxon>
        <taxon>Fungi</taxon>
        <taxon>Fungi incertae sedis</taxon>
        <taxon>Zoopagomycota</taxon>
        <taxon>Entomophthoromycotina</taxon>
        <taxon>Entomophthoromycetes</taxon>
        <taxon>Entomophthorales</taxon>
        <taxon>Entomophthoraceae</taxon>
        <taxon>Entomophthora</taxon>
    </lineage>
</organism>
<accession>A0ACC2RJ88</accession>
<evidence type="ECO:0000313" key="2">
    <source>
        <dbReference type="Proteomes" id="UP001165960"/>
    </source>
</evidence>
<gene>
    <name evidence="1" type="ORF">DSO57_1016995</name>
</gene>
<reference evidence="1" key="1">
    <citation type="submission" date="2022-04" db="EMBL/GenBank/DDBJ databases">
        <title>Genome of the entomopathogenic fungus Entomophthora muscae.</title>
        <authorList>
            <person name="Elya C."/>
            <person name="Lovett B.R."/>
            <person name="Lee E."/>
            <person name="Macias A.M."/>
            <person name="Hajek A.E."/>
            <person name="De Bivort B.L."/>
            <person name="Kasson M.T."/>
            <person name="De Fine Licht H.H."/>
            <person name="Stajich J.E."/>
        </authorList>
    </citation>
    <scope>NUCLEOTIDE SEQUENCE</scope>
    <source>
        <strain evidence="1">Berkeley</strain>
    </source>
</reference>
<dbReference type="EMBL" id="QTSX02007170">
    <property type="protein sequence ID" value="KAJ9050167.1"/>
    <property type="molecule type" value="Genomic_DNA"/>
</dbReference>
<keyword evidence="2" id="KW-1185">Reference proteome</keyword>
<dbReference type="Proteomes" id="UP001165960">
    <property type="component" value="Unassembled WGS sequence"/>
</dbReference>
<sequence>MDIQSVGKLGITTGDYSGGRSILLNTLKAADEVTTPHKVKLFSAPSLTWGRLNIKNARELILNENLRWNGTSFITSDDFCEKYFKLFKDRSLAFKTDNCCEVDCKQPYIPMNLKSYASCKEFKTIGINQKSAGNILLHEVATIVGDLIITHYKGTFSASKLTAITGNVIITNSKNYHFSAISLKKIQGSIIIQKSSSFLAPNLEEIQGSVTIRSFSSFSADRLDRIKGNVTIHNSSSFKQSMLKKIKGNLMILDSSSLICRQPQ</sequence>
<comment type="caution">
    <text evidence="1">The sequence shown here is derived from an EMBL/GenBank/DDBJ whole genome shotgun (WGS) entry which is preliminary data.</text>
</comment>
<protein>
    <submittedName>
        <fullName evidence="1">Uncharacterized protein</fullName>
    </submittedName>
</protein>
<name>A0ACC2RJ88_9FUNG</name>
<proteinExistence type="predicted"/>